<dbReference type="SMART" id="SM00220">
    <property type="entry name" value="S_TKc"/>
    <property type="match status" value="1"/>
</dbReference>
<evidence type="ECO:0000256" key="4">
    <source>
        <dbReference type="ARBA" id="ARBA00022614"/>
    </source>
</evidence>
<evidence type="ECO:0000256" key="13">
    <source>
        <dbReference type="ARBA" id="ARBA00023136"/>
    </source>
</evidence>
<dbReference type="PROSITE" id="PS50011">
    <property type="entry name" value="PROTEIN_KINASE_DOM"/>
    <property type="match status" value="1"/>
</dbReference>
<gene>
    <name evidence="21" type="ORF">LUZ63_009967</name>
</gene>
<dbReference type="AlphaFoldDB" id="A0A9Q0HP50"/>
<dbReference type="GO" id="GO:0005524">
    <property type="term" value="F:ATP binding"/>
    <property type="evidence" value="ECO:0007669"/>
    <property type="project" value="UniProtKB-UniRule"/>
</dbReference>
<evidence type="ECO:0000256" key="9">
    <source>
        <dbReference type="ARBA" id="ARBA00022741"/>
    </source>
</evidence>
<evidence type="ECO:0000256" key="6">
    <source>
        <dbReference type="ARBA" id="ARBA00022692"/>
    </source>
</evidence>
<dbReference type="Pfam" id="PF00069">
    <property type="entry name" value="Pkinase"/>
    <property type="match status" value="1"/>
</dbReference>
<dbReference type="FunFam" id="3.80.10.10:FF:000041">
    <property type="entry name" value="LRR receptor-like serine/threonine-protein kinase ERECTA"/>
    <property type="match status" value="2"/>
</dbReference>
<comment type="subcellular location">
    <subcellularLocation>
        <location evidence="1">Cell membrane</location>
        <topology evidence="1">Single-pass membrane protein</topology>
    </subcellularLocation>
</comment>
<dbReference type="EMBL" id="JAMQYH010000003">
    <property type="protein sequence ID" value="KAJ1693269.1"/>
    <property type="molecule type" value="Genomic_DNA"/>
</dbReference>
<feature type="region of interest" description="Disordered" evidence="17">
    <location>
        <begin position="1000"/>
        <end position="1024"/>
    </location>
</feature>
<dbReference type="FunFam" id="3.80.10.10:FF:000233">
    <property type="entry name" value="Leucine-rich repeat receptor-like protein kinase TDR"/>
    <property type="match status" value="1"/>
</dbReference>
<feature type="binding site" evidence="16">
    <location>
        <position position="732"/>
    </location>
    <ligand>
        <name>ATP</name>
        <dbReference type="ChEBI" id="CHEBI:30616"/>
    </ligand>
</feature>
<dbReference type="InterPro" id="IPR003591">
    <property type="entry name" value="Leu-rich_rpt_typical-subtyp"/>
</dbReference>
<sequence>MSSLFSLLLSIFFAISYASTAPLPLLSLLSLKSSLHDPLLTLRNWTYASIENYSSPTLDPPWCYWPGITCDSITGEVISLDLSNRNLSGTIAPELRLLSRTLTHLNISRNNFTGSLPSVIFDLRNLVSLDISHNNFNSTFPSTISNLNLLNTLNAYSNSFIGPIPDTTFNLTNLQYLNFGGSFFNGSIPSEISSLPQLRYLHLAGNLLTGNLPDKIGELSLLEHLETGYNNFYGGIPISFGQLSKLQYLDISFANLSGPLTPELGKLKLLESLFLFKNQFTGTIPEEYSNLKALKVLDFSDNKLNGSIPDHLVELANLTLINLMNNRLTGSIPVGFGDLANLEVLNLWNNSLTGQLPQHLGSKQRLERLDVSTNFLTGPIPPNLCSRNRLVRLILFSNRFTSVIPNSLKNCSTLWRMRVEKNRLTGPIPAGFGSLRNLTYMDLSQNLLSGSIPSDLFVSNSLEYLNVTGNPLGGLLPVSIWNSPRLEVLSASYCQLEGEIPNFESGCRNIYKIEMEGNRLIGNIPIDISQCNKLLSIKLDRNRLSGVIPLGLASLPSITELNLSWNGLTGSIPFEFSNCTTLESFDVSYNGLAGPVPWSGPVLKNMQPWVLLGNPGLCGEAVGKPCPSNSEGEKIVAKGSAGAAIMWVAAVVVAVAGIVVLALGTRFAQQKAEMKEKGGVEPWNMMAFQKLSFTAEDVAKCAVGTEGIIGVGSTGTVYRAKMPCGAVIAVKKLWQPKKEEDCAVKREVKVIDGQNIMAEVEVLGSIRHRNIVRLLGWCNNSDTTMLLYEYMPNGSLEELLHGGGEKKGAKVVIDWETRYKIAVGVAQGLSYLHHDCRPVVVHRDLKPSNILLDADMEARVADFGVAKIINGADQYMSVIAGSCGYIAPEYAYTLQVDEKSDVYSYGVVLLEILTGRRSVEAEYGEGNSIVDWVRSRIQRAADGRAWEVLDPTAGVQCTEVRKEMTLMLRVALLCTSKSPDDRPSMRDVLLMLQEAKPHRKQADGCNRPRVGAAGDVKQKPVVDC</sequence>
<evidence type="ECO:0000256" key="2">
    <source>
        <dbReference type="ARBA" id="ARBA00008684"/>
    </source>
</evidence>
<dbReference type="InterPro" id="IPR050647">
    <property type="entry name" value="Plant_LRR-RLKs"/>
</dbReference>
<evidence type="ECO:0000256" key="14">
    <source>
        <dbReference type="ARBA" id="ARBA00023170"/>
    </source>
</evidence>
<dbReference type="InterPro" id="IPR001611">
    <property type="entry name" value="Leu-rich_rpt"/>
</dbReference>
<dbReference type="InterPro" id="IPR013210">
    <property type="entry name" value="LRR_N_plant-typ"/>
</dbReference>
<keyword evidence="9 16" id="KW-0547">Nucleotide-binding</keyword>
<evidence type="ECO:0000256" key="12">
    <source>
        <dbReference type="ARBA" id="ARBA00022989"/>
    </source>
</evidence>
<dbReference type="Gene3D" id="1.10.510.10">
    <property type="entry name" value="Transferase(Phosphotransferase) domain 1"/>
    <property type="match status" value="1"/>
</dbReference>
<dbReference type="GO" id="GO:0004672">
    <property type="term" value="F:protein kinase activity"/>
    <property type="evidence" value="ECO:0007669"/>
    <property type="project" value="InterPro"/>
</dbReference>
<feature type="domain" description="Protein kinase" evidence="20">
    <location>
        <begin position="703"/>
        <end position="999"/>
    </location>
</feature>
<evidence type="ECO:0000256" key="1">
    <source>
        <dbReference type="ARBA" id="ARBA00004162"/>
    </source>
</evidence>
<dbReference type="InterPro" id="IPR032675">
    <property type="entry name" value="LRR_dom_sf"/>
</dbReference>
<dbReference type="Gene3D" id="3.80.10.10">
    <property type="entry name" value="Ribonuclease Inhibitor"/>
    <property type="match status" value="4"/>
</dbReference>
<keyword evidence="5" id="KW-0808">Transferase</keyword>
<dbReference type="PANTHER" id="PTHR48056">
    <property type="entry name" value="LRR RECEPTOR-LIKE SERINE/THREONINE-PROTEIN KINASE-RELATED"/>
    <property type="match status" value="1"/>
</dbReference>
<dbReference type="InterPro" id="IPR000719">
    <property type="entry name" value="Prot_kinase_dom"/>
</dbReference>
<keyword evidence="10" id="KW-0418">Kinase</keyword>
<keyword evidence="8" id="KW-0677">Repeat</keyword>
<keyword evidence="22" id="KW-1185">Reference proteome</keyword>
<dbReference type="Pfam" id="PF13855">
    <property type="entry name" value="LRR_8"/>
    <property type="match status" value="1"/>
</dbReference>
<dbReference type="SUPFAM" id="SSF52058">
    <property type="entry name" value="L domain-like"/>
    <property type="match status" value="2"/>
</dbReference>
<dbReference type="InterPro" id="IPR008271">
    <property type="entry name" value="Ser/Thr_kinase_AS"/>
</dbReference>
<dbReference type="InterPro" id="IPR011009">
    <property type="entry name" value="Kinase-like_dom_sf"/>
</dbReference>
<accession>A0A9Q0HP50</accession>
<evidence type="ECO:0000256" key="7">
    <source>
        <dbReference type="ARBA" id="ARBA00022729"/>
    </source>
</evidence>
<dbReference type="Pfam" id="PF08263">
    <property type="entry name" value="LRRNT_2"/>
    <property type="match status" value="1"/>
</dbReference>
<evidence type="ECO:0000256" key="10">
    <source>
        <dbReference type="ARBA" id="ARBA00022777"/>
    </source>
</evidence>
<dbReference type="PROSITE" id="PS00108">
    <property type="entry name" value="PROTEIN_KINASE_ST"/>
    <property type="match status" value="1"/>
</dbReference>
<dbReference type="SMART" id="SM00369">
    <property type="entry name" value="LRR_TYP"/>
    <property type="match status" value="6"/>
</dbReference>
<keyword evidence="12 18" id="KW-1133">Transmembrane helix</keyword>
<dbReference type="GO" id="GO:0005886">
    <property type="term" value="C:plasma membrane"/>
    <property type="evidence" value="ECO:0007669"/>
    <property type="project" value="UniProtKB-SubCell"/>
</dbReference>
<protein>
    <recommendedName>
        <fullName evidence="20">Protein kinase domain-containing protein</fullName>
    </recommendedName>
</protein>
<dbReference type="GO" id="GO:0033612">
    <property type="term" value="F:receptor serine/threonine kinase binding"/>
    <property type="evidence" value="ECO:0007669"/>
    <property type="project" value="TreeGrafter"/>
</dbReference>
<evidence type="ECO:0000256" key="17">
    <source>
        <dbReference type="SAM" id="MobiDB-lite"/>
    </source>
</evidence>
<dbReference type="Pfam" id="PF00560">
    <property type="entry name" value="LRR_1"/>
    <property type="match status" value="8"/>
</dbReference>
<comment type="similarity">
    <text evidence="2">Belongs to the protein kinase superfamily. Ser/Thr protein kinase family.</text>
</comment>
<evidence type="ECO:0000256" key="18">
    <source>
        <dbReference type="SAM" id="Phobius"/>
    </source>
</evidence>
<dbReference type="PROSITE" id="PS00107">
    <property type="entry name" value="PROTEIN_KINASE_ATP"/>
    <property type="match status" value="1"/>
</dbReference>
<evidence type="ECO:0000256" key="19">
    <source>
        <dbReference type="SAM" id="SignalP"/>
    </source>
</evidence>
<evidence type="ECO:0000256" key="8">
    <source>
        <dbReference type="ARBA" id="ARBA00022737"/>
    </source>
</evidence>
<dbReference type="GO" id="GO:0009791">
    <property type="term" value="P:post-embryonic development"/>
    <property type="evidence" value="ECO:0007669"/>
    <property type="project" value="UniProtKB-ARBA"/>
</dbReference>
<dbReference type="OrthoDB" id="676979at2759"/>
<keyword evidence="3" id="KW-1003">Cell membrane</keyword>
<keyword evidence="13 18" id="KW-0472">Membrane</keyword>
<dbReference type="FunFam" id="3.30.200.20:FF:000730">
    <property type="entry name" value="Putative leucine-rich repeat receptor-like protein kinase family protein"/>
    <property type="match status" value="1"/>
</dbReference>
<dbReference type="Gene3D" id="3.30.200.20">
    <property type="entry name" value="Phosphorylase Kinase, domain 1"/>
    <property type="match status" value="1"/>
</dbReference>
<proteinExistence type="inferred from homology"/>
<evidence type="ECO:0000256" key="16">
    <source>
        <dbReference type="PROSITE-ProRule" id="PRU10141"/>
    </source>
</evidence>
<dbReference type="FunFam" id="1.10.510.10:FF:000400">
    <property type="entry name" value="MDIS1-interacting receptor like kinase 1"/>
    <property type="match status" value="1"/>
</dbReference>
<feature type="transmembrane region" description="Helical" evidence="18">
    <location>
        <begin position="644"/>
        <end position="665"/>
    </location>
</feature>
<comment type="caution">
    <text evidence="21">The sequence shown here is derived from an EMBL/GenBank/DDBJ whole genome shotgun (WGS) entry which is preliminary data.</text>
</comment>
<evidence type="ECO:0000256" key="5">
    <source>
        <dbReference type="ARBA" id="ARBA00022679"/>
    </source>
</evidence>
<feature type="signal peptide" evidence="19">
    <location>
        <begin position="1"/>
        <end position="20"/>
    </location>
</feature>
<keyword evidence="4" id="KW-0433">Leucine-rich repeat</keyword>
<keyword evidence="7 19" id="KW-0732">Signal</keyword>
<feature type="chain" id="PRO_5040409870" description="Protein kinase domain-containing protein" evidence="19">
    <location>
        <begin position="21"/>
        <end position="1024"/>
    </location>
</feature>
<evidence type="ECO:0000313" key="21">
    <source>
        <dbReference type="EMBL" id="KAJ1693269.1"/>
    </source>
</evidence>
<organism evidence="21 22">
    <name type="scientific">Rhynchospora breviuscula</name>
    <dbReference type="NCBI Taxonomy" id="2022672"/>
    <lineage>
        <taxon>Eukaryota</taxon>
        <taxon>Viridiplantae</taxon>
        <taxon>Streptophyta</taxon>
        <taxon>Embryophyta</taxon>
        <taxon>Tracheophyta</taxon>
        <taxon>Spermatophyta</taxon>
        <taxon>Magnoliopsida</taxon>
        <taxon>Liliopsida</taxon>
        <taxon>Poales</taxon>
        <taxon>Cyperaceae</taxon>
        <taxon>Cyperoideae</taxon>
        <taxon>Rhynchosporeae</taxon>
        <taxon>Rhynchospora</taxon>
    </lineage>
</organism>
<evidence type="ECO:0000256" key="3">
    <source>
        <dbReference type="ARBA" id="ARBA00022475"/>
    </source>
</evidence>
<keyword evidence="14" id="KW-0675">Receptor</keyword>
<dbReference type="InterPro" id="IPR017441">
    <property type="entry name" value="Protein_kinase_ATP_BS"/>
</dbReference>
<keyword evidence="15" id="KW-0325">Glycoprotein</keyword>
<name>A0A9Q0HP50_9POAL</name>
<keyword evidence="11 16" id="KW-0067">ATP-binding</keyword>
<evidence type="ECO:0000256" key="15">
    <source>
        <dbReference type="ARBA" id="ARBA00023180"/>
    </source>
</evidence>
<dbReference type="SUPFAM" id="SSF56112">
    <property type="entry name" value="Protein kinase-like (PK-like)"/>
    <property type="match status" value="1"/>
</dbReference>
<evidence type="ECO:0000256" key="11">
    <source>
        <dbReference type="ARBA" id="ARBA00022840"/>
    </source>
</evidence>
<dbReference type="PANTHER" id="PTHR48056:SF25">
    <property type="entry name" value="PROTEIN KINASE DOMAIN-CONTAINING PROTEIN"/>
    <property type="match status" value="1"/>
</dbReference>
<evidence type="ECO:0000259" key="20">
    <source>
        <dbReference type="PROSITE" id="PS50011"/>
    </source>
</evidence>
<dbReference type="Proteomes" id="UP001151287">
    <property type="component" value="Unassembled WGS sequence"/>
</dbReference>
<evidence type="ECO:0000313" key="22">
    <source>
        <dbReference type="Proteomes" id="UP001151287"/>
    </source>
</evidence>
<reference evidence="21" key="1">
    <citation type="journal article" date="2022" name="Cell">
        <title>Repeat-based holocentromeres influence genome architecture and karyotype evolution.</title>
        <authorList>
            <person name="Hofstatter P.G."/>
            <person name="Thangavel G."/>
            <person name="Lux T."/>
            <person name="Neumann P."/>
            <person name="Vondrak T."/>
            <person name="Novak P."/>
            <person name="Zhang M."/>
            <person name="Costa L."/>
            <person name="Castellani M."/>
            <person name="Scott A."/>
            <person name="Toegelov H."/>
            <person name="Fuchs J."/>
            <person name="Mata-Sucre Y."/>
            <person name="Dias Y."/>
            <person name="Vanzela A.L.L."/>
            <person name="Huettel B."/>
            <person name="Almeida C.C.S."/>
            <person name="Simkova H."/>
            <person name="Souza G."/>
            <person name="Pedrosa-Harand A."/>
            <person name="Macas J."/>
            <person name="Mayer K.F.X."/>
            <person name="Houben A."/>
            <person name="Marques A."/>
        </authorList>
    </citation>
    <scope>NUCLEOTIDE SEQUENCE</scope>
    <source>
        <strain evidence="21">RhyBre1mFocal</strain>
    </source>
</reference>
<keyword evidence="6 18" id="KW-0812">Transmembrane</keyword>